<comment type="caution">
    <text evidence="1">The sequence shown here is derived from an EMBL/GenBank/DDBJ whole genome shotgun (WGS) entry which is preliminary data.</text>
</comment>
<proteinExistence type="predicted"/>
<reference evidence="1 2" key="1">
    <citation type="submission" date="2023-02" db="EMBL/GenBank/DDBJ databases">
        <title>LHISI_Scaffold_Assembly.</title>
        <authorList>
            <person name="Stuart O.P."/>
            <person name="Cleave R."/>
            <person name="Magrath M.J.L."/>
            <person name="Mikheyev A.S."/>
        </authorList>
    </citation>
    <scope>NUCLEOTIDE SEQUENCE [LARGE SCALE GENOMIC DNA]</scope>
    <source>
        <strain evidence="1">Daus_M_001</strain>
        <tissue evidence="1">Leg muscle</tissue>
    </source>
</reference>
<sequence length="90" mass="10741">MMRVYGARILQMVRMFDEAAYILCNSWYEILPQYSVKLQMNKNSCIMPRKCHWKEPKITVSSTVLHNIIKHLNGGRYLEYTHVNDENCSW</sequence>
<evidence type="ECO:0000313" key="2">
    <source>
        <dbReference type="Proteomes" id="UP001159363"/>
    </source>
</evidence>
<keyword evidence="2" id="KW-1185">Reference proteome</keyword>
<gene>
    <name evidence="1" type="ORF">PR048_026752</name>
</gene>
<dbReference type="Proteomes" id="UP001159363">
    <property type="component" value="Chromosome 10"/>
</dbReference>
<organism evidence="1 2">
    <name type="scientific">Dryococelus australis</name>
    <dbReference type="NCBI Taxonomy" id="614101"/>
    <lineage>
        <taxon>Eukaryota</taxon>
        <taxon>Metazoa</taxon>
        <taxon>Ecdysozoa</taxon>
        <taxon>Arthropoda</taxon>
        <taxon>Hexapoda</taxon>
        <taxon>Insecta</taxon>
        <taxon>Pterygota</taxon>
        <taxon>Neoptera</taxon>
        <taxon>Polyneoptera</taxon>
        <taxon>Phasmatodea</taxon>
        <taxon>Verophasmatodea</taxon>
        <taxon>Anareolatae</taxon>
        <taxon>Phasmatidae</taxon>
        <taxon>Eurycanthinae</taxon>
        <taxon>Dryococelus</taxon>
    </lineage>
</organism>
<accession>A0ABQ9GM87</accession>
<dbReference type="EMBL" id="JARBHB010000011">
    <property type="protein sequence ID" value="KAJ8873135.1"/>
    <property type="molecule type" value="Genomic_DNA"/>
</dbReference>
<evidence type="ECO:0000313" key="1">
    <source>
        <dbReference type="EMBL" id="KAJ8873135.1"/>
    </source>
</evidence>
<protein>
    <submittedName>
        <fullName evidence="1">Uncharacterized protein</fullName>
    </submittedName>
</protein>
<name>A0ABQ9GM87_9NEOP</name>